<protein>
    <recommendedName>
        <fullName evidence="4">DUF4219 domain-containing protein</fullName>
    </recommendedName>
</protein>
<evidence type="ECO:0008006" key="4">
    <source>
        <dbReference type="Google" id="ProtNLM"/>
    </source>
</evidence>
<accession>A0A4S4MAS3</accession>
<dbReference type="EMBL" id="SGPM01000407">
    <property type="protein sequence ID" value="THH22544.1"/>
    <property type="molecule type" value="Genomic_DNA"/>
</dbReference>
<organism evidence="2 3">
    <name type="scientific">Antrodiella citrinella</name>
    <dbReference type="NCBI Taxonomy" id="2447956"/>
    <lineage>
        <taxon>Eukaryota</taxon>
        <taxon>Fungi</taxon>
        <taxon>Dikarya</taxon>
        <taxon>Basidiomycota</taxon>
        <taxon>Agaricomycotina</taxon>
        <taxon>Agaricomycetes</taxon>
        <taxon>Polyporales</taxon>
        <taxon>Steccherinaceae</taxon>
        <taxon>Antrodiella</taxon>
    </lineage>
</organism>
<dbReference type="AlphaFoldDB" id="A0A4S4MAS3"/>
<gene>
    <name evidence="2" type="ORF">EUX98_g8150</name>
</gene>
<evidence type="ECO:0000256" key="1">
    <source>
        <dbReference type="SAM" id="MobiDB-lite"/>
    </source>
</evidence>
<keyword evidence="3" id="KW-1185">Reference proteome</keyword>
<dbReference type="OrthoDB" id="3227225at2759"/>
<dbReference type="Proteomes" id="UP000308730">
    <property type="component" value="Unassembled WGS sequence"/>
</dbReference>
<feature type="region of interest" description="Disordered" evidence="1">
    <location>
        <begin position="247"/>
        <end position="282"/>
    </location>
</feature>
<evidence type="ECO:0000313" key="2">
    <source>
        <dbReference type="EMBL" id="THH22544.1"/>
    </source>
</evidence>
<name>A0A4S4MAS3_9APHY</name>
<sequence length="298" mass="32749">MATFKPLITGNYPQWSGEMRAWLMRNGLWRLVKGVDVKASRADPLALTAEESKAENAWDDKAMKAAGELFLNISPEQRIYLAGIEDDPVLIWTTLESLHLQKRPGARFNAYDTLFSIHKLEGESLQQMMGRIDECMLSVRNLRPSGFTLQMLDDELVCMTMLRVLPEQHKFLATSLQLADKLEKSALLQAFITEDISQLRHSSSSTGPLITALSATTTGLPCEFCSIPGHALAACYRFNAAKATASAEVQDRRSNRRGGPPGGRGRPQRANAAQEAPSATRTVEEFAGSAATQALLLI</sequence>
<proteinExistence type="predicted"/>
<reference evidence="2 3" key="1">
    <citation type="submission" date="2019-02" db="EMBL/GenBank/DDBJ databases">
        <title>Genome sequencing of the rare red list fungi Antrodiella citrinella (Flaviporus citrinellus).</title>
        <authorList>
            <person name="Buettner E."/>
            <person name="Kellner H."/>
        </authorList>
    </citation>
    <scope>NUCLEOTIDE SEQUENCE [LARGE SCALE GENOMIC DNA]</scope>
    <source>
        <strain evidence="2 3">DSM 108506</strain>
    </source>
</reference>
<comment type="caution">
    <text evidence="2">The sequence shown here is derived from an EMBL/GenBank/DDBJ whole genome shotgun (WGS) entry which is preliminary data.</text>
</comment>
<dbReference type="Pfam" id="PF14223">
    <property type="entry name" value="Retrotran_gag_2"/>
    <property type="match status" value="1"/>
</dbReference>
<evidence type="ECO:0000313" key="3">
    <source>
        <dbReference type="Proteomes" id="UP000308730"/>
    </source>
</evidence>